<evidence type="ECO:0000313" key="2">
    <source>
        <dbReference type="EMBL" id="KAF2660582.1"/>
    </source>
</evidence>
<name>A0A6A6TLH2_9PLEO</name>
<proteinExistence type="predicted"/>
<dbReference type="AlphaFoldDB" id="A0A6A6TLH2"/>
<protein>
    <recommendedName>
        <fullName evidence="1">Heterokaryon incompatibility domain-containing protein</fullName>
    </recommendedName>
</protein>
<reference evidence="2" key="1">
    <citation type="journal article" date="2020" name="Stud. Mycol.">
        <title>101 Dothideomycetes genomes: a test case for predicting lifestyles and emergence of pathogens.</title>
        <authorList>
            <person name="Haridas S."/>
            <person name="Albert R."/>
            <person name="Binder M."/>
            <person name="Bloem J."/>
            <person name="Labutti K."/>
            <person name="Salamov A."/>
            <person name="Andreopoulos B."/>
            <person name="Baker S."/>
            <person name="Barry K."/>
            <person name="Bills G."/>
            <person name="Bluhm B."/>
            <person name="Cannon C."/>
            <person name="Castanera R."/>
            <person name="Culley D."/>
            <person name="Daum C."/>
            <person name="Ezra D."/>
            <person name="Gonzalez J."/>
            <person name="Henrissat B."/>
            <person name="Kuo A."/>
            <person name="Liang C."/>
            <person name="Lipzen A."/>
            <person name="Lutzoni F."/>
            <person name="Magnuson J."/>
            <person name="Mondo S."/>
            <person name="Nolan M."/>
            <person name="Ohm R."/>
            <person name="Pangilinan J."/>
            <person name="Park H.-J."/>
            <person name="Ramirez L."/>
            <person name="Alfaro M."/>
            <person name="Sun H."/>
            <person name="Tritt A."/>
            <person name="Yoshinaga Y."/>
            <person name="Zwiers L.-H."/>
            <person name="Turgeon B."/>
            <person name="Goodwin S."/>
            <person name="Spatafora J."/>
            <person name="Crous P."/>
            <person name="Grigoriev I."/>
        </authorList>
    </citation>
    <scope>NUCLEOTIDE SEQUENCE</scope>
    <source>
        <strain evidence="2">CBS 122681</strain>
    </source>
</reference>
<keyword evidence="3" id="KW-1185">Reference proteome</keyword>
<dbReference type="EMBL" id="MU004298">
    <property type="protein sequence ID" value="KAF2660582.1"/>
    <property type="molecule type" value="Genomic_DNA"/>
</dbReference>
<dbReference type="OrthoDB" id="3797571at2759"/>
<dbReference type="PANTHER" id="PTHR10622">
    <property type="entry name" value="HET DOMAIN-CONTAINING PROTEIN"/>
    <property type="match status" value="1"/>
</dbReference>
<accession>A0A6A6TLH2</accession>
<evidence type="ECO:0000259" key="1">
    <source>
        <dbReference type="Pfam" id="PF06985"/>
    </source>
</evidence>
<dbReference type="Proteomes" id="UP000799324">
    <property type="component" value="Unassembled WGS sequence"/>
</dbReference>
<gene>
    <name evidence="2" type="ORF">K491DRAFT_688032</name>
</gene>
<dbReference type="InterPro" id="IPR010730">
    <property type="entry name" value="HET"/>
</dbReference>
<feature type="domain" description="Heterokaryon incompatibility" evidence="1">
    <location>
        <begin position="23"/>
        <end position="126"/>
    </location>
</feature>
<evidence type="ECO:0000313" key="3">
    <source>
        <dbReference type="Proteomes" id="UP000799324"/>
    </source>
</evidence>
<organism evidence="2 3">
    <name type="scientific">Lophiostoma macrostomum CBS 122681</name>
    <dbReference type="NCBI Taxonomy" id="1314788"/>
    <lineage>
        <taxon>Eukaryota</taxon>
        <taxon>Fungi</taxon>
        <taxon>Dikarya</taxon>
        <taxon>Ascomycota</taxon>
        <taxon>Pezizomycotina</taxon>
        <taxon>Dothideomycetes</taxon>
        <taxon>Pleosporomycetidae</taxon>
        <taxon>Pleosporales</taxon>
        <taxon>Lophiostomataceae</taxon>
        <taxon>Lophiostoma</taxon>
    </lineage>
</organism>
<sequence>MRLLDTRTYQLSWGSFTSHNVAVLSHMWGVGDDELSMEDLTSEEYLRSGICEKPGFKKLRGFCDVARAHGLGYCWMDSCCTNRDRSEQNEVNLSSFQWFRESKLCVVYLADVDTLQDMPHSRYFTRSYTLVELVAPKSVLFVNHGWKPLGYKEGEHGLASVISECTLIPEDILRYERDPNCATIGEKLSWAPYRHASKEEERIYALISLLNVRMDTRYGEGLNMATRWMKEQILGDLEDYTILITPQPLGLGTSSVHDGIQKREDDQKQGMEFPEWKGLQLHSPVDIISPSYSYLHLPPFEKPPDSPQLTVRGLRVTLFTKQVRDFLIAWTYCTQRRNRWLFAVCIRVDPVKPASDVGDLHDLRLPTADLRSVETLHWPYSLKDRTATSGGSTIQRQIRGTTSGKVCYVCIDQRRLRTFELRDIYFPLQDNIWHDE</sequence>
<dbReference type="Pfam" id="PF06985">
    <property type="entry name" value="HET"/>
    <property type="match status" value="1"/>
</dbReference>
<dbReference type="PANTHER" id="PTHR10622:SF10">
    <property type="entry name" value="HET DOMAIN-CONTAINING PROTEIN"/>
    <property type="match status" value="1"/>
</dbReference>